<evidence type="ECO:0008006" key="6">
    <source>
        <dbReference type="Google" id="ProtNLM"/>
    </source>
</evidence>
<comment type="caution">
    <text evidence="4">The sequence shown here is derived from an EMBL/GenBank/DDBJ whole genome shotgun (WGS) entry which is preliminary data.</text>
</comment>
<dbReference type="AlphaFoldDB" id="A0A8J5FVB2"/>
<dbReference type="InterPro" id="IPR011047">
    <property type="entry name" value="Quinoprotein_ADH-like_sf"/>
</dbReference>
<keyword evidence="2" id="KW-0677">Repeat</keyword>
<dbReference type="Proteomes" id="UP000734854">
    <property type="component" value="Unassembled WGS sequence"/>
</dbReference>
<gene>
    <name evidence="4" type="ORF">ZIOFF_052473</name>
</gene>
<accession>A0A8J5FVB2</accession>
<name>A0A8J5FVB2_ZINOF</name>
<feature type="repeat" description="WD" evidence="3">
    <location>
        <begin position="71"/>
        <end position="105"/>
    </location>
</feature>
<dbReference type="PROSITE" id="PS50082">
    <property type="entry name" value="WD_REPEATS_2"/>
    <property type="match status" value="1"/>
</dbReference>
<evidence type="ECO:0000256" key="2">
    <source>
        <dbReference type="ARBA" id="ARBA00022737"/>
    </source>
</evidence>
<keyword evidence="5" id="KW-1185">Reference proteome</keyword>
<dbReference type="InterPro" id="IPR001680">
    <property type="entry name" value="WD40_rpt"/>
</dbReference>
<dbReference type="Pfam" id="PF00400">
    <property type="entry name" value="WD40"/>
    <property type="match status" value="1"/>
</dbReference>
<organism evidence="4 5">
    <name type="scientific">Zingiber officinale</name>
    <name type="common">Ginger</name>
    <name type="synonym">Amomum zingiber</name>
    <dbReference type="NCBI Taxonomy" id="94328"/>
    <lineage>
        <taxon>Eukaryota</taxon>
        <taxon>Viridiplantae</taxon>
        <taxon>Streptophyta</taxon>
        <taxon>Embryophyta</taxon>
        <taxon>Tracheophyta</taxon>
        <taxon>Spermatophyta</taxon>
        <taxon>Magnoliopsida</taxon>
        <taxon>Liliopsida</taxon>
        <taxon>Zingiberales</taxon>
        <taxon>Zingiberaceae</taxon>
        <taxon>Zingiber</taxon>
    </lineage>
</organism>
<dbReference type="SMART" id="SM00320">
    <property type="entry name" value="WD40"/>
    <property type="match status" value="1"/>
</dbReference>
<proteinExistence type="predicted"/>
<evidence type="ECO:0000256" key="1">
    <source>
        <dbReference type="ARBA" id="ARBA00022574"/>
    </source>
</evidence>
<dbReference type="Gene3D" id="2.130.10.10">
    <property type="entry name" value="YVTN repeat-like/Quinoprotein amine dehydrogenase"/>
    <property type="match status" value="1"/>
</dbReference>
<sequence length="167" mass="18507">MLAAGFCEQLRTAAGFCEQWSCGGLSSSSNRRRGEEVVAMEKIEKQSGAWEEYAFKCHRKSEAGRDTVYPVNAMAFHPIYGTFATGGCDGYVNVWDGNNKKRLYQYSKYPTSIAALSFNRDGRLLAVASSYTFEEGEIPHEPDAIFVRNVNEVEVKPKPKALPGPPP</sequence>
<evidence type="ECO:0000313" key="4">
    <source>
        <dbReference type="EMBL" id="KAG6491141.1"/>
    </source>
</evidence>
<reference evidence="4 5" key="1">
    <citation type="submission" date="2020-08" db="EMBL/GenBank/DDBJ databases">
        <title>Plant Genome Project.</title>
        <authorList>
            <person name="Zhang R.-G."/>
        </authorList>
    </citation>
    <scope>NUCLEOTIDE SEQUENCE [LARGE SCALE GENOMIC DNA]</scope>
    <source>
        <tissue evidence="4">Rhizome</tissue>
    </source>
</reference>
<dbReference type="EMBL" id="JACMSC010000014">
    <property type="protein sequence ID" value="KAG6491141.1"/>
    <property type="molecule type" value="Genomic_DNA"/>
</dbReference>
<keyword evidence="1 3" id="KW-0853">WD repeat</keyword>
<evidence type="ECO:0000256" key="3">
    <source>
        <dbReference type="PROSITE-ProRule" id="PRU00221"/>
    </source>
</evidence>
<protein>
    <recommendedName>
        <fullName evidence="6">Mitotic checkpoint protein</fullName>
    </recommendedName>
</protein>
<dbReference type="InterPro" id="IPR015943">
    <property type="entry name" value="WD40/YVTN_repeat-like_dom_sf"/>
</dbReference>
<dbReference type="PANTHER" id="PTHR10971">
    <property type="entry name" value="MRNA EXPORT FACTOR AND BUB3"/>
    <property type="match status" value="1"/>
</dbReference>
<dbReference type="SUPFAM" id="SSF50998">
    <property type="entry name" value="Quinoprotein alcohol dehydrogenase-like"/>
    <property type="match status" value="1"/>
</dbReference>
<evidence type="ECO:0000313" key="5">
    <source>
        <dbReference type="Proteomes" id="UP000734854"/>
    </source>
</evidence>